<dbReference type="GO" id="GO:0016020">
    <property type="term" value="C:membrane"/>
    <property type="evidence" value="ECO:0007669"/>
    <property type="project" value="TreeGrafter"/>
</dbReference>
<dbReference type="InterPro" id="IPR020846">
    <property type="entry name" value="MFS_dom"/>
</dbReference>
<organism evidence="10 11">
    <name type="scientific">Plenodomus tracheiphilus IPT5</name>
    <dbReference type="NCBI Taxonomy" id="1408161"/>
    <lineage>
        <taxon>Eukaryota</taxon>
        <taxon>Fungi</taxon>
        <taxon>Dikarya</taxon>
        <taxon>Ascomycota</taxon>
        <taxon>Pezizomycotina</taxon>
        <taxon>Dothideomycetes</taxon>
        <taxon>Pleosporomycetidae</taxon>
        <taxon>Pleosporales</taxon>
        <taxon>Pleosporineae</taxon>
        <taxon>Leptosphaeriaceae</taxon>
        <taxon>Plenodomus</taxon>
    </lineage>
</organism>
<evidence type="ECO:0000256" key="3">
    <source>
        <dbReference type="ARBA" id="ARBA00022448"/>
    </source>
</evidence>
<dbReference type="GO" id="GO:0022857">
    <property type="term" value="F:transmembrane transporter activity"/>
    <property type="evidence" value="ECO:0007669"/>
    <property type="project" value="InterPro"/>
</dbReference>
<dbReference type="FunFam" id="1.20.1250.20:FF:000308">
    <property type="entry name" value="MFS efflux transporter"/>
    <property type="match status" value="1"/>
</dbReference>
<evidence type="ECO:0000256" key="5">
    <source>
        <dbReference type="ARBA" id="ARBA00022989"/>
    </source>
</evidence>
<feature type="transmembrane region" description="Helical" evidence="8">
    <location>
        <begin position="168"/>
        <end position="190"/>
    </location>
</feature>
<evidence type="ECO:0000256" key="6">
    <source>
        <dbReference type="ARBA" id="ARBA00023136"/>
    </source>
</evidence>
<feature type="transmembrane region" description="Helical" evidence="8">
    <location>
        <begin position="202"/>
        <end position="221"/>
    </location>
</feature>
<feature type="transmembrane region" description="Helical" evidence="8">
    <location>
        <begin position="233"/>
        <end position="253"/>
    </location>
</feature>
<feature type="domain" description="Major facilitator superfamily (MFS) profile" evidence="9">
    <location>
        <begin position="79"/>
        <end position="463"/>
    </location>
</feature>
<name>A0A6A7AWP2_9PLEO</name>
<dbReference type="EMBL" id="MU006333">
    <property type="protein sequence ID" value="KAF2846589.1"/>
    <property type="molecule type" value="Genomic_DNA"/>
</dbReference>
<feature type="transmembrane region" description="Helical" evidence="8">
    <location>
        <begin position="349"/>
        <end position="368"/>
    </location>
</feature>
<keyword evidence="6 8" id="KW-0472">Membrane</keyword>
<feature type="region of interest" description="Disordered" evidence="7">
    <location>
        <begin position="1"/>
        <end position="21"/>
    </location>
</feature>
<dbReference type="InterPro" id="IPR036259">
    <property type="entry name" value="MFS_trans_sf"/>
</dbReference>
<dbReference type="Proteomes" id="UP000799423">
    <property type="component" value="Unassembled WGS sequence"/>
</dbReference>
<comment type="subcellular location">
    <subcellularLocation>
        <location evidence="1">Endomembrane system</location>
        <topology evidence="1">Multi-pass membrane protein</topology>
    </subcellularLocation>
</comment>
<protein>
    <submittedName>
        <fullName evidence="10">MFS general substrate transporter</fullName>
    </submittedName>
</protein>
<dbReference type="Gene3D" id="1.20.1250.20">
    <property type="entry name" value="MFS general substrate transporter like domains"/>
    <property type="match status" value="2"/>
</dbReference>
<evidence type="ECO:0000256" key="4">
    <source>
        <dbReference type="ARBA" id="ARBA00022692"/>
    </source>
</evidence>
<keyword evidence="4 8" id="KW-0812">Transmembrane</keyword>
<dbReference type="AlphaFoldDB" id="A0A6A7AWP2"/>
<evidence type="ECO:0000313" key="11">
    <source>
        <dbReference type="Proteomes" id="UP000799423"/>
    </source>
</evidence>
<feature type="transmembrane region" description="Helical" evidence="8">
    <location>
        <begin position="403"/>
        <end position="426"/>
    </location>
</feature>
<feature type="transmembrane region" description="Helical" evidence="8">
    <location>
        <begin position="374"/>
        <end position="396"/>
    </location>
</feature>
<keyword evidence="3" id="KW-0813">Transport</keyword>
<comment type="similarity">
    <text evidence="2">Belongs to the major facilitator superfamily.</text>
</comment>
<gene>
    <name evidence="10" type="ORF">T440DRAFT_471671</name>
</gene>
<dbReference type="PANTHER" id="PTHR23514:SF3">
    <property type="entry name" value="BYPASS OF STOP CODON PROTEIN 6"/>
    <property type="match status" value="1"/>
</dbReference>
<dbReference type="FunFam" id="1.20.1250.20:FF:000286">
    <property type="entry name" value="MFS efflux transporter"/>
    <property type="match status" value="1"/>
</dbReference>
<dbReference type="InterPro" id="IPR051788">
    <property type="entry name" value="MFS_Transporter"/>
</dbReference>
<reference evidence="10" key="1">
    <citation type="submission" date="2020-01" db="EMBL/GenBank/DDBJ databases">
        <authorList>
            <consortium name="DOE Joint Genome Institute"/>
            <person name="Haridas S."/>
            <person name="Albert R."/>
            <person name="Binder M."/>
            <person name="Bloem J."/>
            <person name="Labutti K."/>
            <person name="Salamov A."/>
            <person name="Andreopoulos B."/>
            <person name="Baker S.E."/>
            <person name="Barry K."/>
            <person name="Bills G."/>
            <person name="Bluhm B.H."/>
            <person name="Cannon C."/>
            <person name="Castanera R."/>
            <person name="Culley D.E."/>
            <person name="Daum C."/>
            <person name="Ezra D."/>
            <person name="Gonzalez J.B."/>
            <person name="Henrissat B."/>
            <person name="Kuo A."/>
            <person name="Liang C."/>
            <person name="Lipzen A."/>
            <person name="Lutzoni F."/>
            <person name="Magnuson J."/>
            <person name="Mondo S."/>
            <person name="Nolan M."/>
            <person name="Ohm R."/>
            <person name="Pangilinan J."/>
            <person name="Park H.-J."/>
            <person name="Ramirez L."/>
            <person name="Alfaro M."/>
            <person name="Sun H."/>
            <person name="Tritt A."/>
            <person name="Yoshinaga Y."/>
            <person name="Zwiers L.-H."/>
            <person name="Turgeon B.G."/>
            <person name="Goodwin S.B."/>
            <person name="Spatafora J.W."/>
            <person name="Crous P.W."/>
            <person name="Grigoriev I.V."/>
        </authorList>
    </citation>
    <scope>NUCLEOTIDE SEQUENCE</scope>
    <source>
        <strain evidence="10">IPT5</strain>
    </source>
</reference>
<dbReference type="PANTHER" id="PTHR23514">
    <property type="entry name" value="BYPASS OF STOP CODON PROTEIN 6"/>
    <property type="match status" value="1"/>
</dbReference>
<keyword evidence="11" id="KW-1185">Reference proteome</keyword>
<keyword evidence="5 8" id="KW-1133">Transmembrane helix</keyword>
<dbReference type="PROSITE" id="PS50850">
    <property type="entry name" value="MFS"/>
    <property type="match status" value="1"/>
</dbReference>
<dbReference type="OrthoDB" id="413079at2759"/>
<feature type="transmembrane region" description="Helical" evidence="8">
    <location>
        <begin position="110"/>
        <end position="132"/>
    </location>
</feature>
<feature type="transmembrane region" description="Helical" evidence="8">
    <location>
        <begin position="144"/>
        <end position="162"/>
    </location>
</feature>
<evidence type="ECO:0000256" key="7">
    <source>
        <dbReference type="SAM" id="MobiDB-lite"/>
    </source>
</evidence>
<feature type="transmembrane region" description="Helical" evidence="8">
    <location>
        <begin position="81"/>
        <end position="104"/>
    </location>
</feature>
<proteinExistence type="inferred from homology"/>
<evidence type="ECO:0000256" key="2">
    <source>
        <dbReference type="ARBA" id="ARBA00008335"/>
    </source>
</evidence>
<evidence type="ECO:0000256" key="8">
    <source>
        <dbReference type="SAM" id="Phobius"/>
    </source>
</evidence>
<dbReference type="GO" id="GO:0012505">
    <property type="term" value="C:endomembrane system"/>
    <property type="evidence" value="ECO:0007669"/>
    <property type="project" value="UniProtKB-SubCell"/>
</dbReference>
<evidence type="ECO:0000256" key="1">
    <source>
        <dbReference type="ARBA" id="ARBA00004127"/>
    </source>
</evidence>
<dbReference type="SUPFAM" id="SSF103473">
    <property type="entry name" value="MFS general substrate transporter"/>
    <property type="match status" value="1"/>
</dbReference>
<feature type="transmembrane region" description="Helical" evidence="8">
    <location>
        <begin position="318"/>
        <end position="337"/>
    </location>
</feature>
<feature type="transmembrane region" description="Helical" evidence="8">
    <location>
        <begin position="283"/>
        <end position="306"/>
    </location>
</feature>
<feature type="non-terminal residue" evidence="10">
    <location>
        <position position="502"/>
    </location>
</feature>
<accession>A0A6A7AWP2</accession>
<sequence>MSPTNTVTQTPASTTPPSGHASQINIELQPVAPVAFRDEGRLLGDNVSKNIDPVEFLPQPSTTVSVVERWNQYRTNIFRTFATLFAFLIMGANDAAYGAIIPYLEEYYNLNYIIVSLVFLSPLGGYVGAALLNNWLHVHFGQRGVAFIGPACHLAAYIGIALHPPYPVLVVVFILAGFGNGIEDAGWNAWAGNMANANEVLGFLHGFYGIGAVLSPLAATTLIAKSGWQWYEFYYIMLGGAAIELATSLWAFWPATGHVYREQNPRMGTGHESRLKEALKSRVTWVASIFLLGYVGAEVALGGWIVTFMRRERAGGEFASGMVATGFWTGITVGRLVLGFVTPKLGEKFAVLIYIIFAMVCQLMFWLVPSFHVSAIFVALQGFFLGPLFPAIVVAATKVLPAYLHVSAIGFAAAFGGGGGAALPFAIGSLAQAKGVSVLQPIILAVLAILLMLWLCFPKLERKTVVGGVAPPRREEHRTQWLNIDFDLVETGRRTIGKAKGR</sequence>
<feature type="transmembrane region" description="Helical" evidence="8">
    <location>
        <begin position="438"/>
        <end position="457"/>
    </location>
</feature>
<dbReference type="InterPro" id="IPR011701">
    <property type="entry name" value="MFS"/>
</dbReference>
<evidence type="ECO:0000259" key="9">
    <source>
        <dbReference type="PROSITE" id="PS50850"/>
    </source>
</evidence>
<dbReference type="Pfam" id="PF07690">
    <property type="entry name" value="MFS_1"/>
    <property type="match status" value="1"/>
</dbReference>
<evidence type="ECO:0000313" key="10">
    <source>
        <dbReference type="EMBL" id="KAF2846589.1"/>
    </source>
</evidence>